<dbReference type="Proteomes" id="UP000438429">
    <property type="component" value="Unassembled WGS sequence"/>
</dbReference>
<protein>
    <submittedName>
        <fullName evidence="1">Uncharacterized protein</fullName>
    </submittedName>
</protein>
<dbReference type="AlphaFoldDB" id="A0A6A4TB24"/>
<sequence>MRVQDYRRRHLRLHKERKPESIDKTASLPRNTHPVYLKAVALDPAFSLLWLEPHVLVNRDVKVEVAQRVKEPPYLQYSHTSQSACSWFSIAWLDQKLSQHVDGVHESAPERFINFKMSRKFSILSHRGMCTKMEEENEWRQKEKDVWGQRGRERKVWMEGMSRGLMQPECYGTLSMYCAEGRFSMGMIAVTNT</sequence>
<name>A0A6A4TB24_SCOMX</name>
<organism evidence="1 2">
    <name type="scientific">Scophthalmus maximus</name>
    <name type="common">Turbot</name>
    <name type="synonym">Psetta maxima</name>
    <dbReference type="NCBI Taxonomy" id="52904"/>
    <lineage>
        <taxon>Eukaryota</taxon>
        <taxon>Metazoa</taxon>
        <taxon>Chordata</taxon>
        <taxon>Craniata</taxon>
        <taxon>Vertebrata</taxon>
        <taxon>Euteleostomi</taxon>
        <taxon>Actinopterygii</taxon>
        <taxon>Neopterygii</taxon>
        <taxon>Teleostei</taxon>
        <taxon>Neoteleostei</taxon>
        <taxon>Acanthomorphata</taxon>
        <taxon>Carangaria</taxon>
        <taxon>Pleuronectiformes</taxon>
        <taxon>Pleuronectoidei</taxon>
        <taxon>Scophthalmidae</taxon>
        <taxon>Scophthalmus</taxon>
    </lineage>
</organism>
<dbReference type="EMBL" id="VEVO01000003">
    <property type="protein sequence ID" value="KAF0044796.1"/>
    <property type="molecule type" value="Genomic_DNA"/>
</dbReference>
<reference evidence="1 2" key="1">
    <citation type="submission" date="2019-06" db="EMBL/GenBank/DDBJ databases">
        <title>Draft genomes of female and male turbot (Scophthalmus maximus).</title>
        <authorList>
            <person name="Xu H."/>
            <person name="Xu X.-W."/>
            <person name="Shao C."/>
            <person name="Chen S."/>
        </authorList>
    </citation>
    <scope>NUCLEOTIDE SEQUENCE [LARGE SCALE GENOMIC DNA]</scope>
    <source>
        <strain evidence="1">Ysfricsl-2016a</strain>
        <tissue evidence="1">Blood</tissue>
    </source>
</reference>
<gene>
    <name evidence="1" type="ORF">F2P81_003954</name>
</gene>
<accession>A0A6A4TB24</accession>
<proteinExistence type="predicted"/>
<evidence type="ECO:0000313" key="2">
    <source>
        <dbReference type="Proteomes" id="UP000438429"/>
    </source>
</evidence>
<comment type="caution">
    <text evidence="1">The sequence shown here is derived from an EMBL/GenBank/DDBJ whole genome shotgun (WGS) entry which is preliminary data.</text>
</comment>
<evidence type="ECO:0000313" key="1">
    <source>
        <dbReference type="EMBL" id="KAF0044796.1"/>
    </source>
</evidence>